<sequence>MKSNLYTLLLLLIFVTSGVYQSPIVQNQDTKHDDKGELMLVQLLFRHGARTPFWVYNNDVYKDFFWPEGLGMLTDDGKALMYDYGLALNKRYRNYISTMLPMNIISESSPIRRCIESDLAVMAGMFPPKHKITRSNNLLWQPIAVSTVEKARSWKLNPDSPCPKAEQLEHDMTKTIPELRQFLEENTKFINDLGKFTGENFWAPDRGWLWVGYLYDTLVIEKNYFKNDYIAPSWLNAVSNDTMERLKRFNDFSYEIYQKAPLEFIRLRAGTFFKDMLENLRSASNITVVNEKTKQIYTFASHDTMINYIMIALGSFMGQPSYGSGPIIELRRPRTQHNEDEPQVYLYFGSATNKNHISLIDLSKSNRFKAFCTKSHCPLSKFSEALVDVVEKNVELDCQV</sequence>
<dbReference type="CDD" id="cd07061">
    <property type="entry name" value="HP_HAP_like"/>
    <property type="match status" value="1"/>
</dbReference>
<evidence type="ECO:0000256" key="1">
    <source>
        <dbReference type="ARBA" id="ARBA00000032"/>
    </source>
</evidence>
<organism evidence="9 10">
    <name type="scientific">Blomia tropicalis</name>
    <name type="common">Mite</name>
    <dbReference type="NCBI Taxonomy" id="40697"/>
    <lineage>
        <taxon>Eukaryota</taxon>
        <taxon>Metazoa</taxon>
        <taxon>Ecdysozoa</taxon>
        <taxon>Arthropoda</taxon>
        <taxon>Chelicerata</taxon>
        <taxon>Arachnida</taxon>
        <taxon>Acari</taxon>
        <taxon>Acariformes</taxon>
        <taxon>Sarcoptiformes</taxon>
        <taxon>Astigmata</taxon>
        <taxon>Glycyphagoidea</taxon>
        <taxon>Echimyopodidae</taxon>
        <taxon>Blomia</taxon>
    </lineage>
</organism>
<dbReference type="PANTHER" id="PTHR11567:SF211">
    <property type="entry name" value="PROSTATIC ACID PHOSPHATASE"/>
    <property type="match status" value="1"/>
</dbReference>
<dbReference type="EMBL" id="JAPWDV010000001">
    <property type="protein sequence ID" value="KAJ6225768.1"/>
    <property type="molecule type" value="Genomic_DNA"/>
</dbReference>
<dbReference type="AlphaFoldDB" id="A0A9Q0MGU4"/>
<dbReference type="InterPro" id="IPR000560">
    <property type="entry name" value="His_Pase_clade-2"/>
</dbReference>
<reference evidence="9" key="1">
    <citation type="submission" date="2022-12" db="EMBL/GenBank/DDBJ databases">
        <title>Genome assemblies of Blomia tropicalis.</title>
        <authorList>
            <person name="Cui Y."/>
        </authorList>
    </citation>
    <scope>NUCLEOTIDE SEQUENCE</scope>
    <source>
        <tissue evidence="9">Adult mites</tissue>
    </source>
</reference>
<evidence type="ECO:0000256" key="3">
    <source>
        <dbReference type="ARBA" id="ARBA00012646"/>
    </source>
</evidence>
<comment type="similarity">
    <text evidence="2">Belongs to the histidine acid phosphatase family.</text>
</comment>
<evidence type="ECO:0000313" key="9">
    <source>
        <dbReference type="EMBL" id="KAJ6225768.1"/>
    </source>
</evidence>
<dbReference type="EC" id="3.1.3.2" evidence="3"/>
<keyword evidence="7" id="KW-0325">Glycoprotein</keyword>
<evidence type="ECO:0000256" key="8">
    <source>
        <dbReference type="SAM" id="SignalP"/>
    </source>
</evidence>
<evidence type="ECO:0000256" key="5">
    <source>
        <dbReference type="ARBA" id="ARBA00022801"/>
    </source>
</evidence>
<comment type="catalytic activity">
    <reaction evidence="1">
        <text>a phosphate monoester + H2O = an alcohol + phosphate</text>
        <dbReference type="Rhea" id="RHEA:15017"/>
        <dbReference type="ChEBI" id="CHEBI:15377"/>
        <dbReference type="ChEBI" id="CHEBI:30879"/>
        <dbReference type="ChEBI" id="CHEBI:43474"/>
        <dbReference type="ChEBI" id="CHEBI:67140"/>
        <dbReference type="EC" id="3.1.3.2"/>
    </reaction>
</comment>
<dbReference type="InterPro" id="IPR029033">
    <property type="entry name" value="His_PPase_superfam"/>
</dbReference>
<evidence type="ECO:0000256" key="7">
    <source>
        <dbReference type="ARBA" id="ARBA00023180"/>
    </source>
</evidence>
<proteinExistence type="inferred from homology"/>
<gene>
    <name evidence="9" type="ORF">RDWZM_004313</name>
</gene>
<dbReference type="InterPro" id="IPR033379">
    <property type="entry name" value="Acid_Pase_AS"/>
</dbReference>
<evidence type="ECO:0000313" key="10">
    <source>
        <dbReference type="Proteomes" id="UP001142055"/>
    </source>
</evidence>
<evidence type="ECO:0000256" key="2">
    <source>
        <dbReference type="ARBA" id="ARBA00005375"/>
    </source>
</evidence>
<dbReference type="OMA" id="IDESPRI"/>
<name>A0A9Q0MGU4_BLOTA</name>
<dbReference type="Gene3D" id="3.40.50.1240">
    <property type="entry name" value="Phosphoglycerate mutase-like"/>
    <property type="match status" value="1"/>
</dbReference>
<dbReference type="Proteomes" id="UP001142055">
    <property type="component" value="Chromosome 1"/>
</dbReference>
<accession>A0A9Q0MGU4</accession>
<keyword evidence="10" id="KW-1185">Reference proteome</keyword>
<dbReference type="SUPFAM" id="SSF53254">
    <property type="entry name" value="Phosphoglycerate mutase-like"/>
    <property type="match status" value="1"/>
</dbReference>
<feature type="chain" id="PRO_5040125472" description="acid phosphatase" evidence="8">
    <location>
        <begin position="21"/>
        <end position="400"/>
    </location>
</feature>
<keyword evidence="6" id="KW-1015">Disulfide bond</keyword>
<feature type="signal peptide" evidence="8">
    <location>
        <begin position="1"/>
        <end position="20"/>
    </location>
</feature>
<keyword evidence="4 8" id="KW-0732">Signal</keyword>
<evidence type="ECO:0000256" key="4">
    <source>
        <dbReference type="ARBA" id="ARBA00022729"/>
    </source>
</evidence>
<protein>
    <recommendedName>
        <fullName evidence="3">acid phosphatase</fullName>
        <ecNumber evidence="3">3.1.3.2</ecNumber>
    </recommendedName>
</protein>
<keyword evidence="5" id="KW-0378">Hydrolase</keyword>
<dbReference type="PROSITE" id="PS00616">
    <property type="entry name" value="HIS_ACID_PHOSPHAT_1"/>
    <property type="match status" value="1"/>
</dbReference>
<dbReference type="InterPro" id="IPR050645">
    <property type="entry name" value="Histidine_acid_phosphatase"/>
</dbReference>
<dbReference type="PANTHER" id="PTHR11567">
    <property type="entry name" value="ACID PHOSPHATASE-RELATED"/>
    <property type="match status" value="1"/>
</dbReference>
<dbReference type="Pfam" id="PF00328">
    <property type="entry name" value="His_Phos_2"/>
    <property type="match status" value="1"/>
</dbReference>
<dbReference type="GO" id="GO:0003993">
    <property type="term" value="F:acid phosphatase activity"/>
    <property type="evidence" value="ECO:0007669"/>
    <property type="project" value="UniProtKB-EC"/>
</dbReference>
<evidence type="ECO:0000256" key="6">
    <source>
        <dbReference type="ARBA" id="ARBA00023157"/>
    </source>
</evidence>
<comment type="caution">
    <text evidence="9">The sequence shown here is derived from an EMBL/GenBank/DDBJ whole genome shotgun (WGS) entry which is preliminary data.</text>
</comment>